<feature type="chain" id="PRO_5019116064" description="DUF6533 domain-containing protein" evidence="2">
    <location>
        <begin position="19"/>
        <end position="339"/>
    </location>
</feature>
<evidence type="ECO:0000256" key="1">
    <source>
        <dbReference type="SAM" id="Phobius"/>
    </source>
</evidence>
<feature type="domain" description="DUF6533" evidence="3">
    <location>
        <begin position="42"/>
        <end position="84"/>
    </location>
</feature>
<evidence type="ECO:0000259" key="3">
    <source>
        <dbReference type="Pfam" id="PF20151"/>
    </source>
</evidence>
<dbReference type="Proteomes" id="UP000284842">
    <property type="component" value="Unassembled WGS sequence"/>
</dbReference>
<evidence type="ECO:0000313" key="4">
    <source>
        <dbReference type="EMBL" id="PPR01741.1"/>
    </source>
</evidence>
<reference evidence="4 5" key="1">
    <citation type="journal article" date="2018" name="Evol. Lett.">
        <title>Horizontal gene cluster transfer increased hallucinogenic mushroom diversity.</title>
        <authorList>
            <person name="Reynolds H.T."/>
            <person name="Vijayakumar V."/>
            <person name="Gluck-Thaler E."/>
            <person name="Korotkin H.B."/>
            <person name="Matheny P.B."/>
            <person name="Slot J.C."/>
        </authorList>
    </citation>
    <scope>NUCLEOTIDE SEQUENCE [LARGE SCALE GENOMIC DNA]</scope>
    <source>
        <strain evidence="4 5">2629</strain>
    </source>
</reference>
<dbReference type="InterPro" id="IPR045340">
    <property type="entry name" value="DUF6533"/>
</dbReference>
<accession>A0A409YFH2</accession>
<dbReference type="EMBL" id="NHTK01001220">
    <property type="protein sequence ID" value="PPR01741.1"/>
    <property type="molecule type" value="Genomic_DNA"/>
</dbReference>
<feature type="transmembrane region" description="Helical" evidence="1">
    <location>
        <begin position="73"/>
        <end position="93"/>
    </location>
</feature>
<keyword evidence="1" id="KW-1133">Transmembrane helix</keyword>
<evidence type="ECO:0000256" key="2">
    <source>
        <dbReference type="SAM" id="SignalP"/>
    </source>
</evidence>
<dbReference type="AlphaFoldDB" id="A0A409YFH2"/>
<gene>
    <name evidence="4" type="ORF">CVT24_001561</name>
</gene>
<keyword evidence="2" id="KW-0732">Signal</keyword>
<organism evidence="4 5">
    <name type="scientific">Panaeolus cyanescens</name>
    <dbReference type="NCBI Taxonomy" id="181874"/>
    <lineage>
        <taxon>Eukaryota</taxon>
        <taxon>Fungi</taxon>
        <taxon>Dikarya</taxon>
        <taxon>Basidiomycota</taxon>
        <taxon>Agaricomycotina</taxon>
        <taxon>Agaricomycetes</taxon>
        <taxon>Agaricomycetidae</taxon>
        <taxon>Agaricales</taxon>
        <taxon>Agaricineae</taxon>
        <taxon>Galeropsidaceae</taxon>
        <taxon>Panaeolus</taxon>
    </lineage>
</organism>
<dbReference type="OrthoDB" id="3350812at2759"/>
<feature type="transmembrane region" description="Helical" evidence="1">
    <location>
        <begin position="235"/>
        <end position="255"/>
    </location>
</feature>
<feature type="transmembrane region" description="Helical" evidence="1">
    <location>
        <begin position="192"/>
        <end position="215"/>
    </location>
</feature>
<name>A0A409YFH2_9AGAR</name>
<dbReference type="InParanoid" id="A0A409YFH2"/>
<keyword evidence="1" id="KW-0472">Membrane</keyword>
<feature type="transmembrane region" description="Helical" evidence="1">
    <location>
        <begin position="113"/>
        <end position="134"/>
    </location>
</feature>
<keyword evidence="1" id="KW-0812">Transmembrane</keyword>
<feature type="transmembrane region" description="Helical" evidence="1">
    <location>
        <begin position="140"/>
        <end position="163"/>
    </location>
</feature>
<comment type="caution">
    <text evidence="4">The sequence shown here is derived from an EMBL/GenBank/DDBJ whole genome shotgun (WGS) entry which is preliminary data.</text>
</comment>
<protein>
    <recommendedName>
        <fullName evidence="3">DUF6533 domain-containing protein</fullName>
    </recommendedName>
</protein>
<evidence type="ECO:0000313" key="5">
    <source>
        <dbReference type="Proteomes" id="UP000284842"/>
    </source>
</evidence>
<dbReference type="Pfam" id="PF20151">
    <property type="entry name" value="DUF6533"/>
    <property type="match status" value="1"/>
</dbReference>
<sequence length="339" mass="38760">MTLPSSFLLLQMEATTAAAAAAQFQVFVKGLHRLQLVRTFDLIACTMFVYDWALTLDLEIAMVWKSNWNLMKVLFLIQRYLPFIDTVFLVLLLKFGLGMDNAICKRVYAASGYLMASGTAISELILTLRVWAVWHRDKRLTILLPMVVVGIWVPIMYYMYIFLNSLQFATLPKALLDLHDTQCFIVKADSRFYLVWLLLMIMDAVILFLMMIPGYKAYRAGGDSALYQTVYRDGAIYYLYLFALSTINIVLIRVLPHGYENLLTPIERGVHSMLTSRVLLHIRAHSRGEDQDLASRHWADGVTDLPHPRHDSESRGGFGTTSYKSIVIQRTQVTSERVI</sequence>
<proteinExistence type="predicted"/>
<keyword evidence="5" id="KW-1185">Reference proteome</keyword>
<feature type="signal peptide" evidence="2">
    <location>
        <begin position="1"/>
        <end position="18"/>
    </location>
</feature>